<dbReference type="KEGG" id="dog:HP555_11450"/>
<dbReference type="EMBL" id="CP054140">
    <property type="protein sequence ID" value="QQG66437.1"/>
    <property type="molecule type" value="Genomic_DNA"/>
</dbReference>
<dbReference type="FunFam" id="1.10.287.1080:FF:000001">
    <property type="entry name" value="Nucleoside triphosphate pyrophosphohydrolase"/>
    <property type="match status" value="1"/>
</dbReference>
<keyword evidence="2" id="KW-0378">Hydrolase</keyword>
<dbReference type="RefSeq" id="WP_199262612.1">
    <property type="nucleotide sequence ID" value="NZ_CP054140.1"/>
</dbReference>
<dbReference type="InterPro" id="IPR004518">
    <property type="entry name" value="MazG-like_dom"/>
</dbReference>
<dbReference type="GO" id="GO:0047429">
    <property type="term" value="F:nucleoside triphosphate diphosphatase activity"/>
    <property type="evidence" value="ECO:0007669"/>
    <property type="project" value="TreeGrafter"/>
</dbReference>
<dbReference type="GO" id="GO:0006203">
    <property type="term" value="P:dGTP catabolic process"/>
    <property type="evidence" value="ECO:0007669"/>
    <property type="project" value="TreeGrafter"/>
</dbReference>
<dbReference type="GO" id="GO:0046061">
    <property type="term" value="P:dATP catabolic process"/>
    <property type="evidence" value="ECO:0007669"/>
    <property type="project" value="TreeGrafter"/>
</dbReference>
<dbReference type="GO" id="GO:0046047">
    <property type="term" value="P:TTP catabolic process"/>
    <property type="evidence" value="ECO:0007669"/>
    <property type="project" value="TreeGrafter"/>
</dbReference>
<dbReference type="Gene3D" id="1.10.287.1080">
    <property type="entry name" value="MazG-like"/>
    <property type="match status" value="1"/>
</dbReference>
<evidence type="ECO:0000259" key="1">
    <source>
        <dbReference type="Pfam" id="PF03819"/>
    </source>
</evidence>
<feature type="domain" description="NTP pyrophosphohydrolase MazG-like" evidence="1">
    <location>
        <begin position="35"/>
        <end position="108"/>
    </location>
</feature>
<evidence type="ECO:0000313" key="2">
    <source>
        <dbReference type="EMBL" id="QQG66437.1"/>
    </source>
</evidence>
<sequence length="135" mass="15733">MTEPLHHQACTDFTRLLSIVATLRSDHGCPWDRKQTPLSLKKYLLEECQELIEAIDGGNAQAICEETGDLLFILTMLTRIFSENEAFTMRDVLSAVNEKMIRRHPHVFGDVRITNEQELRRQWQRIKEQEKQSPP</sequence>
<proteinExistence type="predicted"/>
<protein>
    <submittedName>
        <fullName evidence="2">Nucleotide pyrophosphohydrolase</fullName>
    </submittedName>
</protein>
<dbReference type="GO" id="GO:0046052">
    <property type="term" value="P:UTP catabolic process"/>
    <property type="evidence" value="ECO:0007669"/>
    <property type="project" value="TreeGrafter"/>
</dbReference>
<dbReference type="Pfam" id="PF03819">
    <property type="entry name" value="MazG"/>
    <property type="match status" value="1"/>
</dbReference>
<dbReference type="InterPro" id="IPR011551">
    <property type="entry name" value="NTP_PyrPHydrolase_MazG"/>
</dbReference>
<dbReference type="AlphaFoldDB" id="A0A7T5VER9"/>
<accession>A0A7T5VER9</accession>
<dbReference type="PANTHER" id="PTHR30522">
    <property type="entry name" value="NUCLEOSIDE TRIPHOSPHATE PYROPHOSPHOHYDROLASE"/>
    <property type="match status" value="1"/>
</dbReference>
<name>A0A7T5VER9_9BACT</name>
<dbReference type="Proteomes" id="UP000596092">
    <property type="component" value="Chromosome"/>
</dbReference>
<dbReference type="GO" id="GO:0046076">
    <property type="term" value="P:dTTP catabolic process"/>
    <property type="evidence" value="ECO:0007669"/>
    <property type="project" value="TreeGrafter"/>
</dbReference>
<gene>
    <name evidence="2" type="ORF">HP555_11450</name>
</gene>
<dbReference type="SUPFAM" id="SSF101386">
    <property type="entry name" value="all-alpha NTP pyrophosphatases"/>
    <property type="match status" value="1"/>
</dbReference>
<keyword evidence="3" id="KW-1185">Reference proteome</keyword>
<dbReference type="GO" id="GO:0046081">
    <property type="term" value="P:dUTP catabolic process"/>
    <property type="evidence" value="ECO:0007669"/>
    <property type="project" value="TreeGrafter"/>
</dbReference>
<reference evidence="2 3" key="1">
    <citation type="submission" date="2020-05" db="EMBL/GenBank/DDBJ databases">
        <title>Complete genome of Desulfobulbus oligotrophicus.</title>
        <authorList>
            <person name="Podar M."/>
        </authorList>
    </citation>
    <scope>NUCLEOTIDE SEQUENCE [LARGE SCALE GENOMIC DNA]</scope>
    <source>
        <strain evidence="2 3">Prop6</strain>
    </source>
</reference>
<evidence type="ECO:0000313" key="3">
    <source>
        <dbReference type="Proteomes" id="UP000596092"/>
    </source>
</evidence>
<dbReference type="CDD" id="cd11528">
    <property type="entry name" value="NTP-PPase_MazG_Nterm"/>
    <property type="match status" value="1"/>
</dbReference>
<dbReference type="InterPro" id="IPR048015">
    <property type="entry name" value="NTP-PPase_MazG-like_N"/>
</dbReference>
<dbReference type="GO" id="GO:0006950">
    <property type="term" value="P:response to stress"/>
    <property type="evidence" value="ECO:0007669"/>
    <property type="project" value="UniProtKB-ARBA"/>
</dbReference>
<dbReference type="PANTHER" id="PTHR30522:SF0">
    <property type="entry name" value="NUCLEOSIDE TRIPHOSPHATE PYROPHOSPHOHYDROLASE"/>
    <property type="match status" value="1"/>
</dbReference>
<organism evidence="2 3">
    <name type="scientific">Desulfobulbus oligotrophicus</name>
    <dbReference type="NCBI Taxonomy" id="1909699"/>
    <lineage>
        <taxon>Bacteria</taxon>
        <taxon>Pseudomonadati</taxon>
        <taxon>Thermodesulfobacteriota</taxon>
        <taxon>Desulfobulbia</taxon>
        <taxon>Desulfobulbales</taxon>
        <taxon>Desulfobulbaceae</taxon>
        <taxon>Desulfobulbus</taxon>
    </lineage>
</organism>